<dbReference type="InterPro" id="IPR004155">
    <property type="entry name" value="PBS_lyase_HEAT"/>
</dbReference>
<dbReference type="PANTHER" id="PTHR12697">
    <property type="entry name" value="PBS LYASE HEAT-LIKE PROTEIN"/>
    <property type="match status" value="1"/>
</dbReference>
<protein>
    <submittedName>
        <fullName evidence="2">HEAT repeat protein</fullName>
    </submittedName>
</protein>
<evidence type="ECO:0000313" key="2">
    <source>
        <dbReference type="EMBL" id="MBA8802611.1"/>
    </source>
</evidence>
<evidence type="ECO:0000256" key="1">
    <source>
        <dbReference type="SAM" id="Phobius"/>
    </source>
</evidence>
<sequence>MTVAHLGYVGALVLTLACLFVVAALVAIRLLKDRAERRRLTLRAPVWRHVLTLSTGEAEEVEDAQARLAAATPAEREAVLADAFALVPKLRGDARERLRDVLRVWGSLDAALANAASRSQVRRCRGIYRLGVLRDPSGRQAVLDALADRDFAVRRMAVLAAAAFPDDVVVEHLLTTAAAEPRLRREFLGSIDRIGSAAVPVLRGALSEVTDDPDDNVELDRRGYLAAAALGLVGAIQAVPDLEAALDHGSDTLKVACIYALGELGAGSSVIALSGPLGHRSPDVRMAAARALGLVGGDWAVPALATTLHDDNVEVARAAANALRRCGPRGREVLDDSRAPVALEVVALAGLGAEA</sequence>
<dbReference type="EMBL" id="JACGXA010000001">
    <property type="protein sequence ID" value="MBA8802611.1"/>
    <property type="molecule type" value="Genomic_DNA"/>
</dbReference>
<dbReference type="Pfam" id="PF13646">
    <property type="entry name" value="HEAT_2"/>
    <property type="match status" value="1"/>
</dbReference>
<dbReference type="PANTHER" id="PTHR12697:SF38">
    <property type="entry name" value="PBS LYASE HEAT DOMAIN PROTEIN REPEAT-CONTAINING PROTEIN"/>
    <property type="match status" value="1"/>
</dbReference>
<keyword evidence="3" id="KW-1185">Reference proteome</keyword>
<dbReference type="SMART" id="SM00567">
    <property type="entry name" value="EZ_HEAT"/>
    <property type="match status" value="5"/>
</dbReference>
<dbReference type="InterPro" id="IPR011989">
    <property type="entry name" value="ARM-like"/>
</dbReference>
<dbReference type="Gene3D" id="1.25.10.10">
    <property type="entry name" value="Leucine-rich Repeat Variant"/>
    <property type="match status" value="2"/>
</dbReference>
<dbReference type="SUPFAM" id="SSF48371">
    <property type="entry name" value="ARM repeat"/>
    <property type="match status" value="1"/>
</dbReference>
<comment type="caution">
    <text evidence="2">The sequence shown here is derived from an EMBL/GenBank/DDBJ whole genome shotgun (WGS) entry which is preliminary data.</text>
</comment>
<keyword evidence="1" id="KW-0812">Transmembrane</keyword>
<dbReference type="InterPro" id="IPR016024">
    <property type="entry name" value="ARM-type_fold"/>
</dbReference>
<keyword evidence="1" id="KW-0472">Membrane</keyword>
<organism evidence="2 3">
    <name type="scientific">Nocardioides ginsengisegetis</name>
    <dbReference type="NCBI Taxonomy" id="661491"/>
    <lineage>
        <taxon>Bacteria</taxon>
        <taxon>Bacillati</taxon>
        <taxon>Actinomycetota</taxon>
        <taxon>Actinomycetes</taxon>
        <taxon>Propionibacteriales</taxon>
        <taxon>Nocardioidaceae</taxon>
        <taxon>Nocardioides</taxon>
    </lineage>
</organism>
<dbReference type="GO" id="GO:0016491">
    <property type="term" value="F:oxidoreductase activity"/>
    <property type="evidence" value="ECO:0007669"/>
    <property type="project" value="TreeGrafter"/>
</dbReference>
<accession>A0A7W3IXQ9</accession>
<feature type="transmembrane region" description="Helical" evidence="1">
    <location>
        <begin position="6"/>
        <end position="31"/>
    </location>
</feature>
<name>A0A7W3IXQ9_9ACTN</name>
<reference evidence="2 3" key="1">
    <citation type="submission" date="2020-07" db="EMBL/GenBank/DDBJ databases">
        <title>Sequencing the genomes of 1000 actinobacteria strains.</title>
        <authorList>
            <person name="Klenk H.-P."/>
        </authorList>
    </citation>
    <scope>NUCLEOTIDE SEQUENCE [LARGE SCALE GENOMIC DNA]</scope>
    <source>
        <strain evidence="2 3">DSM 21349</strain>
    </source>
</reference>
<dbReference type="Proteomes" id="UP000580910">
    <property type="component" value="Unassembled WGS sequence"/>
</dbReference>
<evidence type="ECO:0000313" key="3">
    <source>
        <dbReference type="Proteomes" id="UP000580910"/>
    </source>
</evidence>
<proteinExistence type="predicted"/>
<dbReference type="AlphaFoldDB" id="A0A7W3IXQ9"/>
<gene>
    <name evidence="2" type="ORF">FB382_000902</name>
</gene>
<dbReference type="RefSeq" id="WP_182537161.1">
    <property type="nucleotide sequence ID" value="NZ_JACGXA010000001.1"/>
</dbReference>
<keyword evidence="1" id="KW-1133">Transmembrane helix</keyword>